<dbReference type="EMBL" id="LSCV01000008">
    <property type="protein sequence ID" value="KXB42033.1"/>
    <property type="molecule type" value="Genomic_DNA"/>
</dbReference>
<dbReference type="STRING" id="1497955.HMPREF1872_00508"/>
<reference evidence="3" key="1">
    <citation type="submission" date="2016-01" db="EMBL/GenBank/DDBJ databases">
        <authorList>
            <person name="Mitreva M."/>
            <person name="Pepin K.H."/>
            <person name="Mihindukulasuriya K.A."/>
            <person name="Fulton R."/>
            <person name="Fronick C."/>
            <person name="O'Laughlin M."/>
            <person name="Miner T."/>
            <person name="Herter B."/>
            <person name="Rosa B.A."/>
            <person name="Cordes M."/>
            <person name="Tomlinson C."/>
            <person name="Wollam A."/>
            <person name="Palsikar V.B."/>
            <person name="Mardis E.R."/>
            <person name="Wilson R.K."/>
        </authorList>
    </citation>
    <scope>NUCLEOTIDE SEQUENCE [LARGE SCALE GENOMIC DNA]</scope>
    <source>
        <strain evidence="3">KA00274</strain>
    </source>
</reference>
<dbReference type="InterPro" id="IPR001387">
    <property type="entry name" value="Cro/C1-type_HTH"/>
</dbReference>
<comment type="caution">
    <text evidence="2">The sequence shown here is derived from an EMBL/GenBank/DDBJ whole genome shotgun (WGS) entry which is preliminary data.</text>
</comment>
<proteinExistence type="predicted"/>
<keyword evidence="2" id="KW-0238">DNA-binding</keyword>
<feature type="domain" description="HTH cro/C1-type" evidence="1">
    <location>
        <begin position="10"/>
        <end position="64"/>
    </location>
</feature>
<keyword evidence="3" id="KW-1185">Reference proteome</keyword>
<evidence type="ECO:0000313" key="3">
    <source>
        <dbReference type="Proteomes" id="UP000070080"/>
    </source>
</evidence>
<evidence type="ECO:0000313" key="2">
    <source>
        <dbReference type="EMBL" id="KXB42033.1"/>
    </source>
</evidence>
<dbReference type="Proteomes" id="UP000070080">
    <property type="component" value="Unassembled WGS sequence"/>
</dbReference>
<protein>
    <submittedName>
        <fullName evidence="2">DNA-binding helix-turn-helix protein</fullName>
    </submittedName>
</protein>
<dbReference type="AlphaFoldDB" id="A0A133YFU1"/>
<dbReference type="PROSITE" id="PS50943">
    <property type="entry name" value="HTH_CROC1"/>
    <property type="match status" value="1"/>
</dbReference>
<dbReference type="Gene3D" id="1.10.260.40">
    <property type="entry name" value="lambda repressor-like DNA-binding domains"/>
    <property type="match status" value="1"/>
</dbReference>
<dbReference type="InterPro" id="IPR010982">
    <property type="entry name" value="Lambda_DNA-bd_dom_sf"/>
</dbReference>
<sequence length="181" mass="21520">MLKLSLGKIIKKFRELRRITQKALGDRTHLDDVRIRQYELDIRTPKDDVLENISAALHVNKDYLKEPAYPYTEHDLMRFLFKLDDSIEVNIRQVIMNDEDPGYTTTGIYFGSEAILRIRNMLEQWQEMKEKYENNEITKEALQDWKANYPDSLKKDYVPFEESNVKFYRKGISAKIPPDIK</sequence>
<dbReference type="Pfam" id="PF01381">
    <property type="entry name" value="HTH_3"/>
    <property type="match status" value="1"/>
</dbReference>
<evidence type="ECO:0000259" key="1">
    <source>
        <dbReference type="PROSITE" id="PS50943"/>
    </source>
</evidence>
<dbReference type="PATRIC" id="fig|1497955.3.peg.488"/>
<organism evidence="2 3">
    <name type="scientific">Amygdalobacter nucleatus</name>
    <dbReference type="NCBI Taxonomy" id="3029274"/>
    <lineage>
        <taxon>Bacteria</taxon>
        <taxon>Bacillati</taxon>
        <taxon>Bacillota</taxon>
        <taxon>Clostridia</taxon>
        <taxon>Eubacteriales</taxon>
        <taxon>Oscillospiraceae</taxon>
        <taxon>Amygdalobacter</taxon>
    </lineage>
</organism>
<gene>
    <name evidence="2" type="ORF">HMPREF1872_00508</name>
</gene>
<dbReference type="SMART" id="SM00530">
    <property type="entry name" value="HTH_XRE"/>
    <property type="match status" value="1"/>
</dbReference>
<dbReference type="CDD" id="cd00093">
    <property type="entry name" value="HTH_XRE"/>
    <property type="match status" value="1"/>
</dbReference>
<dbReference type="SUPFAM" id="SSF47413">
    <property type="entry name" value="lambda repressor-like DNA-binding domains"/>
    <property type="match status" value="1"/>
</dbReference>
<accession>A0A133YFU1</accession>
<dbReference type="GO" id="GO:0003677">
    <property type="term" value="F:DNA binding"/>
    <property type="evidence" value="ECO:0007669"/>
    <property type="project" value="UniProtKB-KW"/>
</dbReference>
<name>A0A133YFU1_9FIRM</name>